<organism evidence="7 8">
    <name type="scientific">Gordonia aquimaris</name>
    <dbReference type="NCBI Taxonomy" id="2984863"/>
    <lineage>
        <taxon>Bacteria</taxon>
        <taxon>Bacillati</taxon>
        <taxon>Actinomycetota</taxon>
        <taxon>Actinomycetes</taxon>
        <taxon>Mycobacteriales</taxon>
        <taxon>Gordoniaceae</taxon>
        <taxon>Gordonia</taxon>
    </lineage>
</organism>
<dbReference type="GO" id="GO:0032259">
    <property type="term" value="P:methylation"/>
    <property type="evidence" value="ECO:0007669"/>
    <property type="project" value="UniProtKB-KW"/>
</dbReference>
<dbReference type="CDD" id="cd11644">
    <property type="entry name" value="Precorrin-6Y-MT"/>
    <property type="match status" value="1"/>
</dbReference>
<dbReference type="GO" id="GO:0009236">
    <property type="term" value="P:cobalamin biosynthetic process"/>
    <property type="evidence" value="ECO:0007669"/>
    <property type="project" value="UniProtKB-KW"/>
</dbReference>
<comment type="pathway">
    <text evidence="1">Cofactor biosynthesis; adenosylcobalamin biosynthesis.</text>
</comment>
<dbReference type="RefSeq" id="WP_235724801.1">
    <property type="nucleotide sequence ID" value="NZ_JAPKFM010000030.1"/>
</dbReference>
<dbReference type="GO" id="GO:0008276">
    <property type="term" value="F:protein methyltransferase activity"/>
    <property type="evidence" value="ECO:0007669"/>
    <property type="project" value="InterPro"/>
</dbReference>
<name>A0A9X3D9S1_9ACTN</name>
<dbReference type="Pfam" id="PF00590">
    <property type="entry name" value="TP_methylase"/>
    <property type="match status" value="1"/>
</dbReference>
<dbReference type="InterPro" id="IPR035996">
    <property type="entry name" value="4pyrrol_Methylase_sf"/>
</dbReference>
<dbReference type="EMBL" id="JAPKFM010000030">
    <property type="protein sequence ID" value="MCX2966649.1"/>
    <property type="molecule type" value="Genomic_DNA"/>
</dbReference>
<comment type="caution">
    <text evidence="7">The sequence shown here is derived from an EMBL/GenBank/DDBJ whole genome shotgun (WGS) entry which is preliminary data.</text>
</comment>
<keyword evidence="4" id="KW-0808">Transferase</keyword>
<keyword evidence="2" id="KW-0169">Cobalamin biosynthesis</keyword>
<accession>A0A9X3D9S1</accession>
<evidence type="ECO:0000313" key="8">
    <source>
        <dbReference type="Proteomes" id="UP001143347"/>
    </source>
</evidence>
<evidence type="ECO:0000256" key="4">
    <source>
        <dbReference type="ARBA" id="ARBA00022679"/>
    </source>
</evidence>
<protein>
    <submittedName>
        <fullName evidence="7">Precorrin-6y C5,15-methyltransferase (Decarboxylating) subunit CbiE</fullName>
    </submittedName>
</protein>
<dbReference type="InterPro" id="IPR029063">
    <property type="entry name" value="SAM-dependent_MTases_sf"/>
</dbReference>
<dbReference type="PANTHER" id="PTHR43182">
    <property type="entry name" value="COBALT-PRECORRIN-6B C(15)-METHYLTRANSFERASE (DECARBOXYLATING)"/>
    <property type="match status" value="1"/>
</dbReference>
<dbReference type="AlphaFoldDB" id="A0A9X3D9S1"/>
<dbReference type="InterPro" id="IPR050714">
    <property type="entry name" value="Cobalamin_biosynth_MTase"/>
</dbReference>
<dbReference type="PIRSF" id="PIRSF036428">
    <property type="entry name" value="CobL"/>
    <property type="match status" value="1"/>
</dbReference>
<dbReference type="InterPro" id="IPR014777">
    <property type="entry name" value="4pyrrole_Mease_sub1"/>
</dbReference>
<gene>
    <name evidence="7" type="primary">cbiE</name>
    <name evidence="7" type="ORF">OSB52_21460</name>
</gene>
<sequence length="403" mass="43431">MAEAAPVTGTFVVVGIGADGWEGLGRRARDELAGAEIIIGSHRQLDLLPDLPARTEAWTSPMSTHLNRLITDEDDGVRHILASGDPMFHGVGTTLVRAVGSDRVRVLPTVSSAALACARLGWDLTDVQVVSLVTHDVATLSAELDDDRELLILSRDDTTPHEVAKLLTANGFGWSSMTVLEQLGGPDERVMRGVARTWVEPPGDRLNIIAIGCVGPHRSRAPGRPDDGYDHDGQITKQPIRALTVSALAPSRRQLLWDIGSGSGSVAIEWLRAEPTGRAMAFEIDAERRQRLHDNAVRHGVHERLTVRGAAPSDCATAPEPDAVFIGGGLDDDLLTAVWELAPSGGRLVANAVTLENQTLLTEWYARHGGSLRRHMVETAAALGSMTTWRPALPIVQWVVDRP</sequence>
<dbReference type="NCBIfam" id="TIGR02469">
    <property type="entry name" value="CbiT"/>
    <property type="match status" value="1"/>
</dbReference>
<dbReference type="Gene3D" id="3.40.1010.10">
    <property type="entry name" value="Cobalt-precorrin-4 Transmethylase, Domain 1"/>
    <property type="match status" value="1"/>
</dbReference>
<dbReference type="PANTHER" id="PTHR43182:SF1">
    <property type="entry name" value="COBALT-PRECORRIN-7 C(5)-METHYLTRANSFERASE"/>
    <property type="match status" value="1"/>
</dbReference>
<dbReference type="Gene3D" id="3.40.50.150">
    <property type="entry name" value="Vaccinia Virus protein VP39"/>
    <property type="match status" value="1"/>
</dbReference>
<dbReference type="InterPro" id="IPR012818">
    <property type="entry name" value="CbiE"/>
</dbReference>
<dbReference type="NCBIfam" id="TIGR02467">
    <property type="entry name" value="CbiE"/>
    <property type="match status" value="1"/>
</dbReference>
<dbReference type="InterPro" id="IPR014776">
    <property type="entry name" value="4pyrrole_Mease_sub2"/>
</dbReference>
<dbReference type="Gene3D" id="3.30.950.10">
    <property type="entry name" value="Methyltransferase, Cobalt-precorrin-4 Transmethylase, Domain 2"/>
    <property type="match status" value="1"/>
</dbReference>
<dbReference type="SUPFAM" id="SSF53790">
    <property type="entry name" value="Tetrapyrrole methylase"/>
    <property type="match status" value="1"/>
</dbReference>
<evidence type="ECO:0000256" key="1">
    <source>
        <dbReference type="ARBA" id="ARBA00004953"/>
    </source>
</evidence>
<dbReference type="InterPro" id="IPR014008">
    <property type="entry name" value="Cbl_synth_MTase_CbiT"/>
</dbReference>
<reference evidence="7" key="1">
    <citation type="submission" date="2022-10" db="EMBL/GenBank/DDBJ databases">
        <title>WGS of marine actinomycetes from Thailand.</title>
        <authorList>
            <person name="Thawai C."/>
        </authorList>
    </citation>
    <scope>NUCLEOTIDE SEQUENCE</scope>
    <source>
        <strain evidence="7">SW21</strain>
    </source>
</reference>
<dbReference type="SUPFAM" id="SSF53335">
    <property type="entry name" value="S-adenosyl-L-methionine-dependent methyltransferases"/>
    <property type="match status" value="1"/>
</dbReference>
<feature type="domain" description="Tetrapyrrole methylase" evidence="6">
    <location>
        <begin position="11"/>
        <end position="195"/>
    </location>
</feature>
<proteinExistence type="predicted"/>
<evidence type="ECO:0000256" key="3">
    <source>
        <dbReference type="ARBA" id="ARBA00022603"/>
    </source>
</evidence>
<evidence type="ECO:0000256" key="5">
    <source>
        <dbReference type="ARBA" id="ARBA00022691"/>
    </source>
</evidence>
<evidence type="ECO:0000313" key="7">
    <source>
        <dbReference type="EMBL" id="MCX2966649.1"/>
    </source>
</evidence>
<dbReference type="InterPro" id="IPR000878">
    <property type="entry name" value="4pyrrol_Mease"/>
</dbReference>
<keyword evidence="3" id="KW-0489">Methyltransferase</keyword>
<evidence type="ECO:0000259" key="6">
    <source>
        <dbReference type="Pfam" id="PF00590"/>
    </source>
</evidence>
<evidence type="ECO:0000256" key="2">
    <source>
        <dbReference type="ARBA" id="ARBA00022573"/>
    </source>
</evidence>
<dbReference type="InterPro" id="IPR006365">
    <property type="entry name" value="Cbl_synth_CobL"/>
</dbReference>
<dbReference type="Proteomes" id="UP001143347">
    <property type="component" value="Unassembled WGS sequence"/>
</dbReference>
<keyword evidence="5" id="KW-0949">S-adenosyl-L-methionine</keyword>
<keyword evidence="8" id="KW-1185">Reference proteome</keyword>